<gene>
    <name evidence="1" type="ORF">METZ01_LOCUS276317</name>
</gene>
<name>A0A382KJ78_9ZZZZ</name>
<reference evidence="1" key="1">
    <citation type="submission" date="2018-05" db="EMBL/GenBank/DDBJ databases">
        <authorList>
            <person name="Lanie J.A."/>
            <person name="Ng W.-L."/>
            <person name="Kazmierczak K.M."/>
            <person name="Andrzejewski T.M."/>
            <person name="Davidsen T.M."/>
            <person name="Wayne K.J."/>
            <person name="Tettelin H."/>
            <person name="Glass J.I."/>
            <person name="Rusch D."/>
            <person name="Podicherti R."/>
            <person name="Tsui H.-C.T."/>
            <person name="Winkler M.E."/>
        </authorList>
    </citation>
    <scope>NUCLEOTIDE SEQUENCE</scope>
</reference>
<dbReference type="EMBL" id="UINC01080485">
    <property type="protein sequence ID" value="SVC23463.1"/>
    <property type="molecule type" value="Genomic_DNA"/>
</dbReference>
<sequence length="87" mass="10536">MLAAEQRTYQRHRPEQTLLYQLVEKHYPAFAEMMQFQGKPLPYHVFKEFEEFLKCGRLEHGFLRVVCDYWQLMQSATTHRITAYHAD</sequence>
<proteinExistence type="predicted"/>
<evidence type="ECO:0000313" key="1">
    <source>
        <dbReference type="EMBL" id="SVC23463.1"/>
    </source>
</evidence>
<organism evidence="1">
    <name type="scientific">marine metagenome</name>
    <dbReference type="NCBI Taxonomy" id="408172"/>
    <lineage>
        <taxon>unclassified sequences</taxon>
        <taxon>metagenomes</taxon>
        <taxon>ecological metagenomes</taxon>
    </lineage>
</organism>
<dbReference type="AlphaFoldDB" id="A0A382KJ78"/>
<protein>
    <submittedName>
        <fullName evidence="1">Uncharacterized protein</fullName>
    </submittedName>
</protein>
<accession>A0A382KJ78</accession>